<dbReference type="InterPro" id="IPR040442">
    <property type="entry name" value="Pyrv_kinase-like_dom_sf"/>
</dbReference>
<comment type="cofactor">
    <cofactor evidence="1">
        <name>Mg(2+)</name>
        <dbReference type="ChEBI" id="CHEBI:18420"/>
    </cofactor>
</comment>
<protein>
    <submittedName>
        <fullName evidence="11">Phosphotransferase system, enzyme I, PtsI</fullName>
    </submittedName>
</protein>
<keyword evidence="7" id="KW-0175">Coiled coil</keyword>
<dbReference type="InterPro" id="IPR000121">
    <property type="entry name" value="PEP_util_C"/>
</dbReference>
<dbReference type="STRING" id="28234.SAMN04488588_0800"/>
<evidence type="ECO:0000259" key="8">
    <source>
        <dbReference type="Pfam" id="PF00391"/>
    </source>
</evidence>
<evidence type="ECO:0000256" key="2">
    <source>
        <dbReference type="ARBA" id="ARBA00007837"/>
    </source>
</evidence>
<dbReference type="EMBL" id="FMYV01000003">
    <property type="protein sequence ID" value="SDC31721.1"/>
    <property type="molecule type" value="Genomic_DNA"/>
</dbReference>
<keyword evidence="3 11" id="KW-0808">Transferase</keyword>
<dbReference type="Pfam" id="PF05524">
    <property type="entry name" value="PEP-utilisers_N"/>
    <property type="match status" value="1"/>
</dbReference>
<dbReference type="AlphaFoldDB" id="A0A1G6KLL9"/>
<evidence type="ECO:0000256" key="6">
    <source>
        <dbReference type="ARBA" id="ARBA00022842"/>
    </source>
</evidence>
<evidence type="ECO:0000256" key="3">
    <source>
        <dbReference type="ARBA" id="ARBA00022679"/>
    </source>
</evidence>
<gene>
    <name evidence="11" type="ORF">SAMN04488588_0800</name>
</gene>
<dbReference type="SUPFAM" id="SSF51621">
    <property type="entry name" value="Phosphoenolpyruvate/pyruvate domain"/>
    <property type="match status" value="1"/>
</dbReference>
<reference evidence="11 12" key="1">
    <citation type="submission" date="2016-10" db="EMBL/GenBank/DDBJ databases">
        <authorList>
            <person name="de Groot N.N."/>
        </authorList>
    </citation>
    <scope>NUCLEOTIDE SEQUENCE [LARGE SCALE GENOMIC DNA]</scope>
    <source>
        <strain evidence="11 12">WG14</strain>
    </source>
</reference>
<dbReference type="PRINTS" id="PR01736">
    <property type="entry name" value="PHPHTRNFRASE"/>
</dbReference>
<evidence type="ECO:0000256" key="5">
    <source>
        <dbReference type="ARBA" id="ARBA00022777"/>
    </source>
</evidence>
<comment type="similarity">
    <text evidence="2">Belongs to the PEP-utilizing enzyme family.</text>
</comment>
<evidence type="ECO:0000259" key="10">
    <source>
        <dbReference type="Pfam" id="PF05524"/>
    </source>
</evidence>
<feature type="domain" description="PEP-utilising enzyme C-terminal" evidence="9">
    <location>
        <begin position="233"/>
        <end position="505"/>
    </location>
</feature>
<keyword evidence="12" id="KW-1185">Reference proteome</keyword>
<dbReference type="GO" id="GO:0046872">
    <property type="term" value="F:metal ion binding"/>
    <property type="evidence" value="ECO:0007669"/>
    <property type="project" value="UniProtKB-KW"/>
</dbReference>
<evidence type="ECO:0000256" key="7">
    <source>
        <dbReference type="SAM" id="Coils"/>
    </source>
</evidence>
<feature type="coiled-coil region" evidence="7">
    <location>
        <begin position="180"/>
        <end position="241"/>
    </location>
</feature>
<evidence type="ECO:0000313" key="12">
    <source>
        <dbReference type="Proteomes" id="UP000199322"/>
    </source>
</evidence>
<keyword evidence="4" id="KW-0479">Metal-binding</keyword>
<feature type="domain" description="Phosphotransferase system enzyme I N-terminal" evidence="10">
    <location>
        <begin position="6"/>
        <end position="107"/>
    </location>
</feature>
<organism evidence="11 12">
    <name type="scientific">Geotoga petraea</name>
    <dbReference type="NCBI Taxonomy" id="28234"/>
    <lineage>
        <taxon>Bacteria</taxon>
        <taxon>Thermotogati</taxon>
        <taxon>Thermotogota</taxon>
        <taxon>Thermotogae</taxon>
        <taxon>Petrotogales</taxon>
        <taxon>Petrotogaceae</taxon>
        <taxon>Geotoga</taxon>
    </lineage>
</organism>
<dbReference type="PROSITE" id="PS00742">
    <property type="entry name" value="PEP_ENZYMES_2"/>
    <property type="match status" value="1"/>
</dbReference>
<evidence type="ECO:0000259" key="9">
    <source>
        <dbReference type="Pfam" id="PF02896"/>
    </source>
</evidence>
<dbReference type="Gene3D" id="1.10.274.10">
    <property type="entry name" value="PtsI, HPr-binding domain"/>
    <property type="match status" value="1"/>
</dbReference>
<dbReference type="InterPro" id="IPR023151">
    <property type="entry name" value="PEP_util_CS"/>
</dbReference>
<dbReference type="RefSeq" id="WP_091403019.1">
    <property type="nucleotide sequence ID" value="NZ_FMYV01000003.1"/>
</dbReference>
<dbReference type="InterPro" id="IPR036618">
    <property type="entry name" value="PtsI_HPr-bd_sf"/>
</dbReference>
<proteinExistence type="inferred from homology"/>
<dbReference type="InterPro" id="IPR036637">
    <property type="entry name" value="Phosphohistidine_dom_sf"/>
</dbReference>
<name>A0A1G6KLL9_9BACT</name>
<evidence type="ECO:0000256" key="1">
    <source>
        <dbReference type="ARBA" id="ARBA00001946"/>
    </source>
</evidence>
<dbReference type="Pfam" id="PF00391">
    <property type="entry name" value="PEP-utilizers"/>
    <property type="match status" value="1"/>
</dbReference>
<evidence type="ECO:0000256" key="4">
    <source>
        <dbReference type="ARBA" id="ARBA00022723"/>
    </source>
</evidence>
<dbReference type="Proteomes" id="UP000199322">
    <property type="component" value="Unassembled WGS sequence"/>
</dbReference>
<keyword evidence="6" id="KW-0460">Magnesium</keyword>
<sequence length="509" mass="59400">MKKFEGNLLSKGIAKGKLKIIEANSKNCDYSFEDFEKAVDELKVKYEKYEDDYLMQSRALMLEDEEFLNFIKDKFDKTKNIFKSLDAYYDYAKELFSQLDDDYLKERIHDIKDLVESVKLKLSNEDIELGENTILYMEDMSASLFIENRDKIAGLLTKKGSYSSHVAILARTFKIPMLTNIDVENNLDGKEIYLDALEENSFYVEPDDEFIKKFKEKEISYNKMVKELEEFKNKKIIYKNNEIKFKANIGSVEESEIIEEIDGIGLLRTEFILFDREKAPDYKEQKEIYQTISNNLGKKEIVLRTFDIGGDKQIDYLKLPKEKNPFLGKRGVRLYEEEKVHKLVEDQIESLFELSKEGHNFKIMIPMVSNNREVNRFFEEFIKPKQEKYNIKIPFGIMVETPSMALSFDKNTNIDFISVGTNDLTQYTLAVDRTNDEISDLYDYFDEGVMELIDIIIKKAINKGIDVSFCGESAAIPEMAKLLIEKGVKTLSMSYSNIPEVKKYLYHNL</sequence>
<dbReference type="SUPFAM" id="SSF52009">
    <property type="entry name" value="Phosphohistidine domain"/>
    <property type="match status" value="1"/>
</dbReference>
<dbReference type="InterPro" id="IPR050499">
    <property type="entry name" value="PEP-utilizing_PTS_enzyme"/>
</dbReference>
<dbReference type="PANTHER" id="PTHR46244">
    <property type="entry name" value="PHOSPHOENOLPYRUVATE-PROTEIN PHOSPHOTRANSFERASE"/>
    <property type="match status" value="1"/>
</dbReference>
<dbReference type="InterPro" id="IPR015813">
    <property type="entry name" value="Pyrv/PenolPyrv_kinase-like_dom"/>
</dbReference>
<accession>A0A1G6KLL9</accession>
<dbReference type="InterPro" id="IPR008731">
    <property type="entry name" value="PTS_EIN"/>
</dbReference>
<dbReference type="SUPFAM" id="SSF47831">
    <property type="entry name" value="Enzyme I of the PEP:sugar phosphotransferase system HPr-binding (sub)domain"/>
    <property type="match status" value="1"/>
</dbReference>
<dbReference type="GO" id="GO:0016301">
    <property type="term" value="F:kinase activity"/>
    <property type="evidence" value="ECO:0007669"/>
    <property type="project" value="UniProtKB-KW"/>
</dbReference>
<dbReference type="GO" id="GO:0009401">
    <property type="term" value="P:phosphoenolpyruvate-dependent sugar phosphotransferase system"/>
    <property type="evidence" value="ECO:0007669"/>
    <property type="project" value="InterPro"/>
</dbReference>
<dbReference type="PANTHER" id="PTHR46244:SF4">
    <property type="entry name" value="MULTIPHOSPHORYL TRANSFER PROTEIN 1-RELATED"/>
    <property type="match status" value="1"/>
</dbReference>
<evidence type="ECO:0000313" key="11">
    <source>
        <dbReference type="EMBL" id="SDC31721.1"/>
    </source>
</evidence>
<dbReference type="InterPro" id="IPR008279">
    <property type="entry name" value="PEP-util_enz_mobile_dom"/>
</dbReference>
<dbReference type="Gene3D" id="3.50.30.10">
    <property type="entry name" value="Phosphohistidine domain"/>
    <property type="match status" value="1"/>
</dbReference>
<dbReference type="Gene3D" id="3.20.20.60">
    <property type="entry name" value="Phosphoenolpyruvate-binding domains"/>
    <property type="match status" value="1"/>
</dbReference>
<keyword evidence="5" id="KW-0418">Kinase</keyword>
<dbReference type="Pfam" id="PF02896">
    <property type="entry name" value="PEP-utilizers_C"/>
    <property type="match status" value="1"/>
</dbReference>
<feature type="domain" description="PEP-utilising enzyme mobile" evidence="8">
    <location>
        <begin position="131"/>
        <end position="196"/>
    </location>
</feature>